<dbReference type="AlphaFoldDB" id="A0A7R8CHX4"/>
<dbReference type="CDD" id="cd00051">
    <property type="entry name" value="EFh"/>
    <property type="match status" value="2"/>
</dbReference>
<keyword evidence="2" id="KW-0106">Calcium</keyword>
<organism evidence="5 6">
    <name type="scientific">Lepeophtheirus salmonis</name>
    <name type="common">Salmon louse</name>
    <name type="synonym">Caligus salmonis</name>
    <dbReference type="NCBI Taxonomy" id="72036"/>
    <lineage>
        <taxon>Eukaryota</taxon>
        <taxon>Metazoa</taxon>
        <taxon>Ecdysozoa</taxon>
        <taxon>Arthropoda</taxon>
        <taxon>Crustacea</taxon>
        <taxon>Multicrustacea</taxon>
        <taxon>Hexanauplia</taxon>
        <taxon>Copepoda</taxon>
        <taxon>Siphonostomatoida</taxon>
        <taxon>Caligidae</taxon>
        <taxon>Lepeophtheirus</taxon>
    </lineage>
</organism>
<feature type="domain" description="EF-hand" evidence="4">
    <location>
        <begin position="150"/>
        <end position="171"/>
    </location>
</feature>
<evidence type="ECO:0000259" key="4">
    <source>
        <dbReference type="PROSITE" id="PS50222"/>
    </source>
</evidence>
<evidence type="ECO:0000313" key="6">
    <source>
        <dbReference type="Proteomes" id="UP000675881"/>
    </source>
</evidence>
<feature type="domain" description="EF-hand" evidence="4">
    <location>
        <begin position="82"/>
        <end position="117"/>
    </location>
</feature>
<feature type="domain" description="EF-hand" evidence="4">
    <location>
        <begin position="9"/>
        <end position="44"/>
    </location>
</feature>
<dbReference type="Pfam" id="PF13499">
    <property type="entry name" value="EF-hand_7"/>
    <property type="match status" value="4"/>
</dbReference>
<gene>
    <name evidence="5" type="ORF">LSAA_4112</name>
</gene>
<feature type="domain" description="EF-hand" evidence="4">
    <location>
        <begin position="172"/>
        <end position="207"/>
    </location>
</feature>
<dbReference type="GO" id="GO:0005509">
    <property type="term" value="F:calcium ion binding"/>
    <property type="evidence" value="ECO:0007669"/>
    <property type="project" value="InterPro"/>
</dbReference>
<evidence type="ECO:0000256" key="3">
    <source>
        <dbReference type="ARBA" id="ARBA00037722"/>
    </source>
</evidence>
<feature type="domain" description="EF-hand" evidence="4">
    <location>
        <begin position="209"/>
        <end position="244"/>
    </location>
</feature>
<dbReference type="EMBL" id="HG994592">
    <property type="protein sequence ID" value="CAF2827523.1"/>
    <property type="molecule type" value="Genomic_DNA"/>
</dbReference>
<dbReference type="InterPro" id="IPR011992">
    <property type="entry name" value="EF-hand-dom_pair"/>
</dbReference>
<dbReference type="FunFam" id="1.10.238.10:FF:000527">
    <property type="entry name" value="Calmodulin-3"/>
    <property type="match status" value="2"/>
</dbReference>
<dbReference type="GO" id="GO:0016460">
    <property type="term" value="C:myosin II complex"/>
    <property type="evidence" value="ECO:0007669"/>
    <property type="project" value="TreeGrafter"/>
</dbReference>
<feature type="domain" description="EF-hand" evidence="4">
    <location>
        <begin position="245"/>
        <end position="277"/>
    </location>
</feature>
<dbReference type="GO" id="GO:0072686">
    <property type="term" value="C:mitotic spindle"/>
    <property type="evidence" value="ECO:0007669"/>
    <property type="project" value="UniProtKB-ARBA"/>
</dbReference>
<accession>A0A7R8CHX4</accession>
<dbReference type="PANTHER" id="PTHR23048:SF0">
    <property type="entry name" value="CALMODULIN LIKE 3"/>
    <property type="match status" value="1"/>
</dbReference>
<dbReference type="SMART" id="SM00054">
    <property type="entry name" value="EFh"/>
    <property type="match status" value="7"/>
</dbReference>
<feature type="domain" description="EF-hand" evidence="4">
    <location>
        <begin position="45"/>
        <end position="80"/>
    </location>
</feature>
<dbReference type="InterPro" id="IPR050230">
    <property type="entry name" value="CALM/Myosin/TropC-like"/>
</dbReference>
<evidence type="ECO:0000313" key="5">
    <source>
        <dbReference type="EMBL" id="CAF2827523.1"/>
    </source>
</evidence>
<protein>
    <submittedName>
        <fullName evidence="5">CALM</fullName>
    </submittedName>
</protein>
<dbReference type="PROSITE" id="PS00018">
    <property type="entry name" value="EF_HAND_1"/>
    <property type="match status" value="6"/>
</dbReference>
<evidence type="ECO:0000256" key="2">
    <source>
        <dbReference type="ARBA" id="ARBA00022837"/>
    </source>
</evidence>
<dbReference type="InterPro" id="IPR018247">
    <property type="entry name" value="EF_Hand_1_Ca_BS"/>
</dbReference>
<keyword evidence="1" id="KW-0677">Repeat</keyword>
<proteinExistence type="predicted"/>
<dbReference type="PANTHER" id="PTHR23048">
    <property type="entry name" value="MYOSIN LIGHT CHAIN 1, 3"/>
    <property type="match status" value="1"/>
</dbReference>
<dbReference type="InterPro" id="IPR002048">
    <property type="entry name" value="EF_hand_dom"/>
</dbReference>
<dbReference type="SUPFAM" id="SSF47473">
    <property type="entry name" value="EF-hand"/>
    <property type="match status" value="2"/>
</dbReference>
<dbReference type="Proteomes" id="UP000675881">
    <property type="component" value="Chromosome 13"/>
</dbReference>
<reference evidence="5" key="1">
    <citation type="submission" date="2021-02" db="EMBL/GenBank/DDBJ databases">
        <authorList>
            <person name="Bekaert M."/>
        </authorList>
    </citation>
    <scope>NUCLEOTIDE SEQUENCE</scope>
    <source>
        <strain evidence="5">IoA-00</strain>
    </source>
</reference>
<name>A0A7R8CHX4_LEPSM</name>
<keyword evidence="6" id="KW-1185">Reference proteome</keyword>
<evidence type="ECO:0000256" key="1">
    <source>
        <dbReference type="ARBA" id="ARBA00022737"/>
    </source>
</evidence>
<comment type="function">
    <text evidence="3">Troponin is the central regulatory protein of striated muscle contraction. Tn consists of three components: Tn-I which is the inhibitor of actomyosin ATPase, Tn-T which contains the binding site for tropomyosin and Tn-C. The binding of calcium to Tn-C abolishes the inhibitory action of Tn on actin filaments.</text>
</comment>
<dbReference type="Gene3D" id="1.10.238.10">
    <property type="entry name" value="EF-hand"/>
    <property type="match status" value="4"/>
</dbReference>
<sequence length="277" mass="31309">MANECLTEDQIGEFQDAFCAFDTDHDGVITSKELGAVLRHIGQNPTEAELQDMVNEVDKDGTGSIDFPEFLAMMALKINDQNAEDEIREAFKVFDGDGNGFINRQELAVVMMNLGETLTSEEITSMIEEADIDGDGQINYEESFCTFDYKNGDGTIDSHELVAVMRMMGYNPTDEEIQEMIDDADKDMSGSINFQEFIGLMRKKKSFEMTVEDIRQIFRVFDKDGNGFISTAEIKHVTSRLYMQFSNDELNEMVYEADLDGNGQIGFDEFYSIMITP</sequence>
<dbReference type="PROSITE" id="PS50222">
    <property type="entry name" value="EF_HAND_2"/>
    <property type="match status" value="7"/>
</dbReference>
<dbReference type="OrthoDB" id="6361440at2759"/>